<dbReference type="EMBL" id="JAAAIN010000106">
    <property type="protein sequence ID" value="KAG0320271.1"/>
    <property type="molecule type" value="Genomic_DNA"/>
</dbReference>
<evidence type="ECO:0000313" key="3">
    <source>
        <dbReference type="Proteomes" id="UP000823405"/>
    </source>
</evidence>
<feature type="transmembrane region" description="Helical" evidence="1">
    <location>
        <begin position="192"/>
        <end position="213"/>
    </location>
</feature>
<proteinExistence type="predicted"/>
<reference evidence="2" key="1">
    <citation type="journal article" date="2020" name="Fungal Divers.">
        <title>Resolving the Mortierellaceae phylogeny through synthesis of multi-gene phylogenetics and phylogenomics.</title>
        <authorList>
            <person name="Vandepol N."/>
            <person name="Liber J."/>
            <person name="Desiro A."/>
            <person name="Na H."/>
            <person name="Kennedy M."/>
            <person name="Barry K."/>
            <person name="Grigoriev I.V."/>
            <person name="Miller A.N."/>
            <person name="O'Donnell K."/>
            <person name="Stajich J.E."/>
            <person name="Bonito G."/>
        </authorList>
    </citation>
    <scope>NUCLEOTIDE SEQUENCE</scope>
    <source>
        <strain evidence="2">NVP60</strain>
    </source>
</reference>
<organism evidence="2 3">
    <name type="scientific">Linnemannia gamsii</name>
    <dbReference type="NCBI Taxonomy" id="64522"/>
    <lineage>
        <taxon>Eukaryota</taxon>
        <taxon>Fungi</taxon>
        <taxon>Fungi incertae sedis</taxon>
        <taxon>Mucoromycota</taxon>
        <taxon>Mortierellomycotina</taxon>
        <taxon>Mortierellomycetes</taxon>
        <taxon>Mortierellales</taxon>
        <taxon>Mortierellaceae</taxon>
        <taxon>Linnemannia</taxon>
    </lineage>
</organism>
<feature type="transmembrane region" description="Helical" evidence="1">
    <location>
        <begin position="78"/>
        <end position="98"/>
    </location>
</feature>
<dbReference type="PROSITE" id="PS50244">
    <property type="entry name" value="S5A_REDUCTASE"/>
    <property type="match status" value="1"/>
</dbReference>
<protein>
    <recommendedName>
        <fullName evidence="4">DUF1295-domain-containing protein</fullName>
    </recommendedName>
</protein>
<dbReference type="PANTHER" id="PTHR32251:SF23">
    <property type="entry name" value="3-OXO-5-ALPHA-STEROID 4-DEHYDROGENASE (DUF1295)"/>
    <property type="match status" value="1"/>
</dbReference>
<dbReference type="GO" id="GO:0016020">
    <property type="term" value="C:membrane"/>
    <property type="evidence" value="ECO:0007669"/>
    <property type="project" value="TreeGrafter"/>
</dbReference>
<dbReference type="AlphaFoldDB" id="A0A9P6RHB9"/>
<keyword evidence="1" id="KW-0472">Membrane</keyword>
<feature type="transmembrane region" description="Helical" evidence="1">
    <location>
        <begin position="281"/>
        <end position="302"/>
    </location>
</feature>
<keyword evidence="1" id="KW-1133">Transmembrane helix</keyword>
<dbReference type="Gene3D" id="1.20.120.1630">
    <property type="match status" value="1"/>
</dbReference>
<sequence>MPTFLDVYGWDAFTKLLTGIYNDLAIPTSDNSNFIYHLIHFHASTDPLEFAIRASLFFAFICWFLSMANGTHSWVDKLWSIVPALYAIHFAARDKLYWPEGVAFPYNPRLYIVAFLVSVWAIRLTYNFYRKGGYGFDSEDYRWPYIASKVPGILWFFFNIGFISLFQNLLLVFITAPIYLSWKASLIETTPLNWIDALATLLFLGGLALETVADEQQWAFQERKRTAIAKKEVLAGDNNRGFLTQGLFKYSRHPNFFGEMTIWWSVYLYSVAAGYPTYDAWFNPSIVGVAALTLLFQGSTTLTEYMASEKYPAYKLYKKTTSRLIPLPAGDSLDELEKKSQ</sequence>
<dbReference type="PANTHER" id="PTHR32251">
    <property type="entry name" value="3-OXO-5-ALPHA-STEROID 4-DEHYDROGENASE"/>
    <property type="match status" value="1"/>
</dbReference>
<comment type="caution">
    <text evidence="2">The sequence shown here is derived from an EMBL/GenBank/DDBJ whole genome shotgun (WGS) entry which is preliminary data.</text>
</comment>
<accession>A0A9P6RHB9</accession>
<dbReference type="InterPro" id="IPR010721">
    <property type="entry name" value="UstE-like"/>
</dbReference>
<name>A0A9P6RHB9_9FUNG</name>
<feature type="transmembrane region" description="Helical" evidence="1">
    <location>
        <begin position="110"/>
        <end position="129"/>
    </location>
</feature>
<dbReference type="Proteomes" id="UP000823405">
    <property type="component" value="Unassembled WGS sequence"/>
</dbReference>
<evidence type="ECO:0000256" key="1">
    <source>
        <dbReference type="SAM" id="Phobius"/>
    </source>
</evidence>
<evidence type="ECO:0008006" key="4">
    <source>
        <dbReference type="Google" id="ProtNLM"/>
    </source>
</evidence>
<keyword evidence="1" id="KW-0812">Transmembrane</keyword>
<feature type="transmembrane region" description="Helical" evidence="1">
    <location>
        <begin position="50"/>
        <end position="66"/>
    </location>
</feature>
<feature type="transmembrane region" description="Helical" evidence="1">
    <location>
        <begin position="150"/>
        <end position="180"/>
    </location>
</feature>
<feature type="transmembrane region" description="Helical" evidence="1">
    <location>
        <begin position="256"/>
        <end position="275"/>
    </location>
</feature>
<dbReference type="Pfam" id="PF06966">
    <property type="entry name" value="DUF1295"/>
    <property type="match status" value="1"/>
</dbReference>
<evidence type="ECO:0000313" key="2">
    <source>
        <dbReference type="EMBL" id="KAG0320271.1"/>
    </source>
</evidence>
<dbReference type="OrthoDB" id="201504at2759"/>
<gene>
    <name evidence="2" type="ORF">BGZ97_000349</name>
</gene>
<keyword evidence="3" id="KW-1185">Reference proteome</keyword>